<evidence type="ECO:0000313" key="2">
    <source>
        <dbReference type="EMBL" id="MBB0229840.1"/>
    </source>
</evidence>
<keyword evidence="1" id="KW-0472">Membrane</keyword>
<dbReference type="AlphaFoldDB" id="A0A7W3T2P5"/>
<feature type="transmembrane region" description="Helical" evidence="1">
    <location>
        <begin position="223"/>
        <end position="242"/>
    </location>
</feature>
<dbReference type="RefSeq" id="WP_182662726.1">
    <property type="nucleotide sequence ID" value="NZ_VKHS01000178.1"/>
</dbReference>
<proteinExistence type="predicted"/>
<feature type="transmembrane region" description="Helical" evidence="1">
    <location>
        <begin position="5"/>
        <end position="25"/>
    </location>
</feature>
<organism evidence="2 3">
    <name type="scientific">Streptomyces calidiresistens</name>
    <dbReference type="NCBI Taxonomy" id="1485586"/>
    <lineage>
        <taxon>Bacteria</taxon>
        <taxon>Bacillati</taxon>
        <taxon>Actinomycetota</taxon>
        <taxon>Actinomycetes</taxon>
        <taxon>Kitasatosporales</taxon>
        <taxon>Streptomycetaceae</taxon>
        <taxon>Streptomyces</taxon>
    </lineage>
</organism>
<keyword evidence="1" id="KW-0812">Transmembrane</keyword>
<gene>
    <name evidence="2" type="ORF">FOE67_10015</name>
</gene>
<dbReference type="Proteomes" id="UP000530234">
    <property type="component" value="Unassembled WGS sequence"/>
</dbReference>
<sequence>MRIRWWINTVAAVLGLVVLGGVHVWQMTNLVWDQEVGNSWTTADLLVDEESGTCAARWEVPDSGLTRERPVRCPDIDDPARAEGVIHGHVVLRGPWRGDFYRSPREEFRIPDHILIPTLIQMVALIPVGLVGSARLPAYLRKRGGPPMPLAPEARQVLSLITRPDPTTARPTTVPPAPAGNRREELRLWWWTAKPFLLLPAALLPVLTWFAHQTLAASAPMEWLQLTGAVLPAQLVLLYVLCGTWRWRRMTRGPRESLGTRRHVVLRYPSGGRVWLAVFPRDEREGDLPEYLMSLPSGPPWNPLRDLPPVEGTTELLRLTDGNREVLVPRIEGRLHPPRRTFVESEGFDEKHGSALHLFLSTRVNA</sequence>
<dbReference type="EMBL" id="VKHS01000178">
    <property type="protein sequence ID" value="MBB0229840.1"/>
    <property type="molecule type" value="Genomic_DNA"/>
</dbReference>
<comment type="caution">
    <text evidence="2">The sequence shown here is derived from an EMBL/GenBank/DDBJ whole genome shotgun (WGS) entry which is preliminary data.</text>
</comment>
<evidence type="ECO:0000313" key="3">
    <source>
        <dbReference type="Proteomes" id="UP000530234"/>
    </source>
</evidence>
<feature type="transmembrane region" description="Helical" evidence="1">
    <location>
        <begin position="188"/>
        <end position="211"/>
    </location>
</feature>
<keyword evidence="1" id="KW-1133">Transmembrane helix</keyword>
<evidence type="ECO:0000256" key="1">
    <source>
        <dbReference type="SAM" id="Phobius"/>
    </source>
</evidence>
<keyword evidence="3" id="KW-1185">Reference proteome</keyword>
<protein>
    <submittedName>
        <fullName evidence="2">Uncharacterized protein</fullName>
    </submittedName>
</protein>
<name>A0A7W3T2P5_9ACTN</name>
<feature type="transmembrane region" description="Helical" evidence="1">
    <location>
        <begin position="114"/>
        <end position="134"/>
    </location>
</feature>
<reference evidence="3" key="1">
    <citation type="submission" date="2019-10" db="EMBL/GenBank/DDBJ databases">
        <title>Streptomyces sp. nov., a novel actinobacterium isolated from alkaline environment.</title>
        <authorList>
            <person name="Golinska P."/>
        </authorList>
    </citation>
    <scope>NUCLEOTIDE SEQUENCE [LARGE SCALE GENOMIC DNA]</scope>
    <source>
        <strain evidence="3">DSM 42108</strain>
    </source>
</reference>
<accession>A0A7W3T2P5</accession>